<name>A0AAV7PR68_PLEWA</name>
<gene>
    <name evidence="2" type="ORF">NDU88_007359</name>
</gene>
<feature type="compositionally biased region" description="Basic and acidic residues" evidence="1">
    <location>
        <begin position="27"/>
        <end position="50"/>
    </location>
</feature>
<dbReference type="Proteomes" id="UP001066276">
    <property type="component" value="Chromosome 7"/>
</dbReference>
<keyword evidence="3" id="KW-1185">Reference proteome</keyword>
<evidence type="ECO:0000313" key="2">
    <source>
        <dbReference type="EMBL" id="KAJ1128988.1"/>
    </source>
</evidence>
<evidence type="ECO:0000256" key="1">
    <source>
        <dbReference type="SAM" id="MobiDB-lite"/>
    </source>
</evidence>
<organism evidence="2 3">
    <name type="scientific">Pleurodeles waltl</name>
    <name type="common">Iberian ribbed newt</name>
    <dbReference type="NCBI Taxonomy" id="8319"/>
    <lineage>
        <taxon>Eukaryota</taxon>
        <taxon>Metazoa</taxon>
        <taxon>Chordata</taxon>
        <taxon>Craniata</taxon>
        <taxon>Vertebrata</taxon>
        <taxon>Euteleostomi</taxon>
        <taxon>Amphibia</taxon>
        <taxon>Batrachia</taxon>
        <taxon>Caudata</taxon>
        <taxon>Salamandroidea</taxon>
        <taxon>Salamandridae</taxon>
        <taxon>Pleurodelinae</taxon>
        <taxon>Pleurodeles</taxon>
    </lineage>
</organism>
<protein>
    <submittedName>
        <fullName evidence="2">Uncharacterized protein</fullName>
    </submittedName>
</protein>
<dbReference type="EMBL" id="JANPWB010000011">
    <property type="protein sequence ID" value="KAJ1128988.1"/>
    <property type="molecule type" value="Genomic_DNA"/>
</dbReference>
<reference evidence="2" key="1">
    <citation type="journal article" date="2022" name="bioRxiv">
        <title>Sequencing and chromosome-scale assembly of the giantPleurodeles waltlgenome.</title>
        <authorList>
            <person name="Brown T."/>
            <person name="Elewa A."/>
            <person name="Iarovenko S."/>
            <person name="Subramanian E."/>
            <person name="Araus A.J."/>
            <person name="Petzold A."/>
            <person name="Susuki M."/>
            <person name="Suzuki K.-i.T."/>
            <person name="Hayashi T."/>
            <person name="Toyoda A."/>
            <person name="Oliveira C."/>
            <person name="Osipova E."/>
            <person name="Leigh N.D."/>
            <person name="Simon A."/>
            <person name="Yun M.H."/>
        </authorList>
    </citation>
    <scope>NUCLEOTIDE SEQUENCE</scope>
    <source>
        <strain evidence="2">20211129_DDA</strain>
        <tissue evidence="2">Liver</tissue>
    </source>
</reference>
<dbReference type="AlphaFoldDB" id="A0AAV7PR68"/>
<comment type="caution">
    <text evidence="2">The sequence shown here is derived from an EMBL/GenBank/DDBJ whole genome shotgun (WGS) entry which is preliminary data.</text>
</comment>
<evidence type="ECO:0000313" key="3">
    <source>
        <dbReference type="Proteomes" id="UP001066276"/>
    </source>
</evidence>
<sequence>MESRILRMNNKEQLTVSPEEIGSVGQRRLEEKEENKLRRSNEVSHTHGELTSKTGEAAEMLNNAQETEE</sequence>
<accession>A0AAV7PR68</accession>
<proteinExistence type="predicted"/>
<feature type="region of interest" description="Disordered" evidence="1">
    <location>
        <begin position="1"/>
        <end position="69"/>
    </location>
</feature>